<dbReference type="PRINTS" id="PR00039">
    <property type="entry name" value="HTHLYSR"/>
</dbReference>
<keyword evidence="2" id="KW-0805">Transcription regulation</keyword>
<evidence type="ECO:0000256" key="1">
    <source>
        <dbReference type="ARBA" id="ARBA00009437"/>
    </source>
</evidence>
<dbReference type="AlphaFoldDB" id="A0A0Q2Y757"/>
<gene>
    <name evidence="6" type="ORF">AMR76_02010</name>
</gene>
<comment type="similarity">
    <text evidence="1">Belongs to the LysR transcriptional regulatory family.</text>
</comment>
<dbReference type="GO" id="GO:0003700">
    <property type="term" value="F:DNA-binding transcription factor activity"/>
    <property type="evidence" value="ECO:0007669"/>
    <property type="project" value="InterPro"/>
</dbReference>
<reference evidence="6 7" key="1">
    <citation type="submission" date="2015-08" db="EMBL/GenBank/DDBJ databases">
        <title>Antibacterial properties of a collection of Vibrionaceae strains.</title>
        <authorList>
            <person name="Giubergia S."/>
        </authorList>
    </citation>
    <scope>NUCLEOTIDE SEQUENCE [LARGE SCALE GENOMIC DNA]</scope>
    <source>
        <strain evidence="6 7">S0821</strain>
    </source>
</reference>
<feature type="domain" description="HTH lysR-type" evidence="5">
    <location>
        <begin position="8"/>
        <end position="65"/>
    </location>
</feature>
<comment type="caution">
    <text evidence="6">The sequence shown here is derived from an EMBL/GenBank/DDBJ whole genome shotgun (WGS) entry which is preliminary data.</text>
</comment>
<evidence type="ECO:0000313" key="7">
    <source>
        <dbReference type="Proteomes" id="UP000051221"/>
    </source>
</evidence>
<organism evidence="6 7">
    <name type="scientific">Vibrio furnissii</name>
    <dbReference type="NCBI Taxonomy" id="29494"/>
    <lineage>
        <taxon>Bacteria</taxon>
        <taxon>Pseudomonadati</taxon>
        <taxon>Pseudomonadota</taxon>
        <taxon>Gammaproteobacteria</taxon>
        <taxon>Vibrionales</taxon>
        <taxon>Vibrionaceae</taxon>
        <taxon>Vibrio</taxon>
    </lineage>
</organism>
<evidence type="ECO:0000256" key="2">
    <source>
        <dbReference type="ARBA" id="ARBA00023015"/>
    </source>
</evidence>
<evidence type="ECO:0000256" key="3">
    <source>
        <dbReference type="ARBA" id="ARBA00023125"/>
    </source>
</evidence>
<dbReference type="InterPro" id="IPR036388">
    <property type="entry name" value="WH-like_DNA-bd_sf"/>
</dbReference>
<dbReference type="EMBL" id="LKHS01000001">
    <property type="protein sequence ID" value="KQH88084.1"/>
    <property type="molecule type" value="Genomic_DNA"/>
</dbReference>
<dbReference type="SUPFAM" id="SSF46785">
    <property type="entry name" value="Winged helix' DNA-binding domain"/>
    <property type="match status" value="1"/>
</dbReference>
<keyword evidence="3" id="KW-0238">DNA-binding</keyword>
<dbReference type="InterPro" id="IPR036390">
    <property type="entry name" value="WH_DNA-bd_sf"/>
</dbReference>
<dbReference type="RefSeq" id="WP_055465103.1">
    <property type="nucleotide sequence ID" value="NZ_LKHS01000001.1"/>
</dbReference>
<dbReference type="GO" id="GO:0003677">
    <property type="term" value="F:DNA binding"/>
    <property type="evidence" value="ECO:0007669"/>
    <property type="project" value="UniProtKB-KW"/>
</dbReference>
<dbReference type="CDD" id="cd08461">
    <property type="entry name" value="PBP2_DntR_like_3"/>
    <property type="match status" value="1"/>
</dbReference>
<keyword evidence="4" id="KW-0804">Transcription</keyword>
<dbReference type="Proteomes" id="UP000051221">
    <property type="component" value="Unassembled WGS sequence"/>
</dbReference>
<sequence length="302" mass="33807">MNNDLRNLDLNLLKAFDALMDEGSATRAAQRLSLTQPAVSAMLTRLRSYFDDPLFVRVQRGMIPTERAIQLSGPIKQVLADIDRLLQPIHFDPLSVKMTYTIAATDYALKAVVVPFMAALKKRAPGIRVAVITVNHDNLSRQMEQGEVDLALVTPQTTPEELHSRALYDEQYVCMMRADHPAVATGCLTLDQFCALEHILVSNKGSFWGPTDEALAGMKRQRHIGLSVNSFLILAEVLRITDMIAVVPRQLASRQDDLVIMDTPLEVAGFTKSMAWHERSHRDPAHRWLRSLCLEVSQLPLS</sequence>
<dbReference type="PANTHER" id="PTHR30118">
    <property type="entry name" value="HTH-TYPE TRANSCRIPTIONAL REGULATOR LEUO-RELATED"/>
    <property type="match status" value="1"/>
</dbReference>
<dbReference type="PROSITE" id="PS50931">
    <property type="entry name" value="HTH_LYSR"/>
    <property type="match status" value="1"/>
</dbReference>
<name>A0A0Q2Y757_VIBFU</name>
<dbReference type="PANTHER" id="PTHR30118:SF15">
    <property type="entry name" value="TRANSCRIPTIONAL REGULATORY PROTEIN"/>
    <property type="match status" value="1"/>
</dbReference>
<protein>
    <submittedName>
        <fullName evidence="6">Transcriptional regulator</fullName>
    </submittedName>
</protein>
<keyword evidence="7" id="KW-1185">Reference proteome</keyword>
<dbReference type="Pfam" id="PF00126">
    <property type="entry name" value="HTH_1"/>
    <property type="match status" value="1"/>
</dbReference>
<dbReference type="InParanoid" id="A0A0Q2Y757"/>
<proteinExistence type="inferred from homology"/>
<evidence type="ECO:0000256" key="4">
    <source>
        <dbReference type="ARBA" id="ARBA00023163"/>
    </source>
</evidence>
<dbReference type="InterPro" id="IPR050389">
    <property type="entry name" value="LysR-type_TF"/>
</dbReference>
<dbReference type="Gene3D" id="3.40.190.10">
    <property type="entry name" value="Periplasmic binding protein-like II"/>
    <property type="match status" value="2"/>
</dbReference>
<dbReference type="Gene3D" id="1.10.10.10">
    <property type="entry name" value="Winged helix-like DNA-binding domain superfamily/Winged helix DNA-binding domain"/>
    <property type="match status" value="1"/>
</dbReference>
<dbReference type="InterPro" id="IPR005119">
    <property type="entry name" value="LysR_subst-bd"/>
</dbReference>
<accession>A0A0Q2Y757</accession>
<dbReference type="InterPro" id="IPR000847">
    <property type="entry name" value="LysR_HTH_N"/>
</dbReference>
<dbReference type="Pfam" id="PF03466">
    <property type="entry name" value="LysR_substrate"/>
    <property type="match status" value="1"/>
</dbReference>
<evidence type="ECO:0000259" key="5">
    <source>
        <dbReference type="PROSITE" id="PS50931"/>
    </source>
</evidence>
<evidence type="ECO:0000313" key="6">
    <source>
        <dbReference type="EMBL" id="KQH88084.1"/>
    </source>
</evidence>
<dbReference type="SUPFAM" id="SSF53850">
    <property type="entry name" value="Periplasmic binding protein-like II"/>
    <property type="match status" value="1"/>
</dbReference>